<keyword evidence="2" id="KW-1185">Reference proteome</keyword>
<name>A0A1M4TY78_9BACT</name>
<reference evidence="2" key="1">
    <citation type="submission" date="2016-11" db="EMBL/GenBank/DDBJ databases">
        <authorList>
            <person name="Varghese N."/>
            <person name="Submissions S."/>
        </authorList>
    </citation>
    <scope>NUCLEOTIDE SEQUENCE [LARGE SCALE GENOMIC DNA]</scope>
    <source>
        <strain evidence="2">DSM 26910</strain>
    </source>
</reference>
<dbReference type="EMBL" id="FQUM01000001">
    <property type="protein sequence ID" value="SHE49451.1"/>
    <property type="molecule type" value="Genomic_DNA"/>
</dbReference>
<dbReference type="Proteomes" id="UP000184164">
    <property type="component" value="Unassembled WGS sequence"/>
</dbReference>
<dbReference type="OrthoDB" id="1031312at2"/>
<evidence type="ECO:0000313" key="2">
    <source>
        <dbReference type="Proteomes" id="UP000184164"/>
    </source>
</evidence>
<dbReference type="RefSeq" id="WP_072998902.1">
    <property type="nucleotide sequence ID" value="NZ_FQUM01000001.1"/>
</dbReference>
<protein>
    <recommendedName>
        <fullName evidence="3">DUF3876 domain-containing protein</fullName>
    </recommendedName>
</protein>
<dbReference type="Pfam" id="PF12992">
    <property type="entry name" value="DUF3876"/>
    <property type="match status" value="1"/>
</dbReference>
<evidence type="ECO:0000313" key="1">
    <source>
        <dbReference type="EMBL" id="SHE49451.1"/>
    </source>
</evidence>
<sequence length="103" mass="11895">MYSETTGTNPLGAKTEFAMDDITGRWKSREGAPDIRVYKNSERKNGCFFMEFAFKTGEMFRCPVKKHQSIRYVNLYGVMSLSYNTDSDVLQLSAYGKYFRAED</sequence>
<accession>A0A1M4TY78</accession>
<proteinExistence type="predicted"/>
<gene>
    <name evidence="1" type="ORF">SAMN05444274_101511</name>
</gene>
<dbReference type="InterPro" id="IPR024452">
    <property type="entry name" value="DUF3876"/>
</dbReference>
<organism evidence="1 2">
    <name type="scientific">Mariniphaga anaerophila</name>
    <dbReference type="NCBI Taxonomy" id="1484053"/>
    <lineage>
        <taxon>Bacteria</taxon>
        <taxon>Pseudomonadati</taxon>
        <taxon>Bacteroidota</taxon>
        <taxon>Bacteroidia</taxon>
        <taxon>Marinilabiliales</taxon>
        <taxon>Prolixibacteraceae</taxon>
        <taxon>Mariniphaga</taxon>
    </lineage>
</organism>
<evidence type="ECO:0008006" key="3">
    <source>
        <dbReference type="Google" id="ProtNLM"/>
    </source>
</evidence>
<dbReference type="AlphaFoldDB" id="A0A1M4TY78"/>
<dbReference type="STRING" id="1484053.SAMN05444274_101511"/>